<reference evidence="2 3" key="1">
    <citation type="submission" date="2015-11" db="EMBL/GenBank/DDBJ databases">
        <authorList>
            <person name="Sahl J."/>
            <person name="Wagner D."/>
            <person name="Keim P."/>
        </authorList>
    </citation>
    <scope>NUCLEOTIDE SEQUENCE [LARGE SCALE GENOMIC DNA]</scope>
    <source>
        <strain evidence="2 3">BDU18</strain>
    </source>
</reference>
<keyword evidence="3" id="KW-1185">Reference proteome</keyword>
<proteinExistence type="predicted"/>
<evidence type="ECO:0000313" key="3">
    <source>
        <dbReference type="Proteomes" id="UP000070255"/>
    </source>
</evidence>
<organism evidence="2 3">
    <name type="scientific">Burkholderia savannae</name>
    <dbReference type="NCBI Taxonomy" id="1637837"/>
    <lineage>
        <taxon>Bacteria</taxon>
        <taxon>Pseudomonadati</taxon>
        <taxon>Pseudomonadota</taxon>
        <taxon>Betaproteobacteria</taxon>
        <taxon>Burkholderiales</taxon>
        <taxon>Burkholderiaceae</taxon>
        <taxon>Burkholderia</taxon>
        <taxon>pseudomallei group</taxon>
    </lineage>
</organism>
<protein>
    <submittedName>
        <fullName evidence="2">Uncharacterized protein</fullName>
    </submittedName>
</protein>
<feature type="region of interest" description="Disordered" evidence="1">
    <location>
        <begin position="1"/>
        <end position="20"/>
    </location>
</feature>
<dbReference type="Proteomes" id="UP000070255">
    <property type="component" value="Unassembled WGS sequence"/>
</dbReference>
<sequence length="149" mass="16479">MSGVYENPASPNHVGTPMRGDGFALKRRRVPDARLHSKSAARPIFLSMMGRYRWRLLLAARHVPQIVAGMSGERLHTVPEAYDENAPHARRVPLHRDASDDSLERQALNGADDLHITRSRATPTDDAGLPPQQTISARAHPAPPFRIAN</sequence>
<name>A0ABR5TFK5_9BURK</name>
<dbReference type="EMBL" id="LNJQ01000001">
    <property type="protein sequence ID" value="KWZ42674.1"/>
    <property type="molecule type" value="Genomic_DNA"/>
</dbReference>
<feature type="compositionally biased region" description="Basic and acidic residues" evidence="1">
    <location>
        <begin position="94"/>
        <end position="104"/>
    </location>
</feature>
<accession>A0ABR5TFK5</accession>
<feature type="region of interest" description="Disordered" evidence="1">
    <location>
        <begin position="86"/>
        <end position="149"/>
    </location>
</feature>
<evidence type="ECO:0000313" key="2">
    <source>
        <dbReference type="EMBL" id="KWZ42674.1"/>
    </source>
</evidence>
<gene>
    <name evidence="2" type="ORF">WS72_07190</name>
</gene>
<evidence type="ECO:0000256" key="1">
    <source>
        <dbReference type="SAM" id="MobiDB-lite"/>
    </source>
</evidence>
<comment type="caution">
    <text evidence="2">The sequence shown here is derived from an EMBL/GenBank/DDBJ whole genome shotgun (WGS) entry which is preliminary data.</text>
</comment>
<dbReference type="RefSeq" id="WP_052145184.1">
    <property type="nucleotide sequence ID" value="NZ_CP013424.1"/>
</dbReference>